<dbReference type="SUPFAM" id="SSF51430">
    <property type="entry name" value="NAD(P)-linked oxidoreductase"/>
    <property type="match status" value="1"/>
</dbReference>
<accession>A0AAU7V9A1</accession>
<dbReference type="KEGG" id="sapp:SAC06_09455"/>
<dbReference type="EMBL" id="CP138335">
    <property type="protein sequence ID" value="XBW07857.1"/>
    <property type="molecule type" value="Genomic_DNA"/>
</dbReference>
<proteinExistence type="predicted"/>
<reference evidence="2" key="1">
    <citation type="submission" date="2023-11" db="EMBL/GenBank/DDBJ databases">
        <title>Scrofimicrobium hongkongense sp. nov., isolated from a patient with peritonitis.</title>
        <authorList>
            <person name="Lao H.Y."/>
            <person name="Wong A.Y.P."/>
            <person name="Ng T.L."/>
            <person name="Wong R.Y.L."/>
            <person name="Yau M.C.Y."/>
            <person name="Lam J.Y.W."/>
            <person name="Siu G.K.H."/>
        </authorList>
    </citation>
    <scope>NUCLEOTIDE SEQUENCE</scope>
    <source>
        <strain evidence="2">R131</strain>
    </source>
</reference>
<protein>
    <submittedName>
        <fullName evidence="2">Aldo/keto reductase</fullName>
    </submittedName>
</protein>
<dbReference type="PANTHER" id="PTHR43364">
    <property type="entry name" value="NADH-SPECIFIC METHYLGLYOXAL REDUCTASE-RELATED"/>
    <property type="match status" value="1"/>
</dbReference>
<name>A0AAU7V9A1_9ACTO</name>
<dbReference type="InterPro" id="IPR036812">
    <property type="entry name" value="NAD(P)_OxRdtase_dom_sf"/>
</dbReference>
<dbReference type="Gene3D" id="3.20.20.100">
    <property type="entry name" value="NADP-dependent oxidoreductase domain"/>
    <property type="match status" value="1"/>
</dbReference>
<evidence type="ECO:0000313" key="2">
    <source>
        <dbReference type="EMBL" id="XBW07857.1"/>
    </source>
</evidence>
<dbReference type="RefSeq" id="WP_350258058.1">
    <property type="nucleotide sequence ID" value="NZ_CP138335.1"/>
</dbReference>
<sequence>MPKIAELDVYPLCLGTNTFGWTSTRAEAFAVLDEYTAAGGNFLDTADAYVRWAGQGGESEEIIGQWLRESGRRAEVVLATKVGKLPPHDGLSAEAVSAAVDASLQRLGVEQIDLLYAHYYDPEHPTDPAIFDRLIRDGKIRTYGLSNHSPAQVREVLEAADRAGVARPVALQPHYNLLLRGEYEGDLQDLTVAEDLAVMPYYSLAAGLLTGKYDLSAPLAGARAQMAGSYLNERTPAIIDAVSGVAQEHNVEPAAVAIAWLLSQRGITAPIASARTPEQLFPLFEGVSIVLSEEELAQLEQASA</sequence>
<dbReference type="GO" id="GO:0005829">
    <property type="term" value="C:cytosol"/>
    <property type="evidence" value="ECO:0007669"/>
    <property type="project" value="TreeGrafter"/>
</dbReference>
<evidence type="ECO:0000259" key="1">
    <source>
        <dbReference type="Pfam" id="PF00248"/>
    </source>
</evidence>
<organism evidence="2">
    <name type="scientific">Scrofimicrobium appendicitidis</name>
    <dbReference type="NCBI Taxonomy" id="3079930"/>
    <lineage>
        <taxon>Bacteria</taxon>
        <taxon>Bacillati</taxon>
        <taxon>Actinomycetota</taxon>
        <taxon>Actinomycetes</taxon>
        <taxon>Actinomycetales</taxon>
        <taxon>Actinomycetaceae</taxon>
        <taxon>Scrofimicrobium</taxon>
    </lineage>
</organism>
<dbReference type="InterPro" id="IPR050523">
    <property type="entry name" value="AKR_Detox_Biosynth"/>
</dbReference>
<dbReference type="Pfam" id="PF00248">
    <property type="entry name" value="Aldo_ket_red"/>
    <property type="match status" value="1"/>
</dbReference>
<gene>
    <name evidence="2" type="ORF">SAC06_09455</name>
</gene>
<dbReference type="InterPro" id="IPR023210">
    <property type="entry name" value="NADP_OxRdtase_dom"/>
</dbReference>
<feature type="domain" description="NADP-dependent oxidoreductase" evidence="1">
    <location>
        <begin position="11"/>
        <end position="302"/>
    </location>
</feature>
<dbReference type="AlphaFoldDB" id="A0AAU7V9A1"/>
<dbReference type="PANTHER" id="PTHR43364:SF6">
    <property type="entry name" value="OXIDOREDUCTASE-RELATED"/>
    <property type="match status" value="1"/>
</dbReference>